<gene>
    <name evidence="2" type="ORF">ACFL6M_03025</name>
</gene>
<keyword evidence="3" id="KW-1185">Reference proteome</keyword>
<dbReference type="InterPro" id="IPR013096">
    <property type="entry name" value="Cupin_2"/>
</dbReference>
<evidence type="ECO:0000259" key="1">
    <source>
        <dbReference type="Pfam" id="PF07883"/>
    </source>
</evidence>
<dbReference type="InterPro" id="IPR011051">
    <property type="entry name" value="RmlC_Cupin_sf"/>
</dbReference>
<organism evidence="2 3">
    <name type="scientific">Eiseniibacteriota bacterium</name>
    <dbReference type="NCBI Taxonomy" id="2212470"/>
    <lineage>
        <taxon>Bacteria</taxon>
        <taxon>Candidatus Eiseniibacteriota</taxon>
    </lineage>
</organism>
<accession>A0ABV6YK92</accession>
<evidence type="ECO:0000313" key="2">
    <source>
        <dbReference type="EMBL" id="MFC1572551.1"/>
    </source>
</evidence>
<protein>
    <submittedName>
        <fullName evidence="2">Cupin domain-containing protein</fullName>
    </submittedName>
</protein>
<dbReference type="Pfam" id="PF07883">
    <property type="entry name" value="Cupin_2"/>
    <property type="match status" value="1"/>
</dbReference>
<dbReference type="PANTHER" id="PTHR36114:SF1">
    <property type="entry name" value="16.7 KDA PROTEIN IN WHIE LOCUS"/>
    <property type="match status" value="1"/>
</dbReference>
<dbReference type="InterPro" id="IPR052044">
    <property type="entry name" value="PKS_Associated_Protein"/>
</dbReference>
<dbReference type="EMBL" id="JBHPKH010000020">
    <property type="protein sequence ID" value="MFC1572551.1"/>
    <property type="molecule type" value="Genomic_DNA"/>
</dbReference>
<comment type="caution">
    <text evidence="2">The sequence shown here is derived from an EMBL/GenBank/DDBJ whole genome shotgun (WGS) entry which is preliminary data.</text>
</comment>
<sequence length="123" mass="14136">MLEVVNIEHCFTRFDDTYSPKIVGELNGQHVKLVRVEGDKCPWHTHDDEDELFLVLDGRLDVQDRDQSVTLKTGEFCIVPKGKEHRVVPHGHVRLLLFEPAGIAHTGNVRAEITLDEYEHLDR</sequence>
<dbReference type="CDD" id="cd02226">
    <property type="entry name" value="cupin_YdbB-like"/>
    <property type="match status" value="1"/>
</dbReference>
<evidence type="ECO:0000313" key="3">
    <source>
        <dbReference type="Proteomes" id="UP001593833"/>
    </source>
</evidence>
<dbReference type="Proteomes" id="UP001593833">
    <property type="component" value="Unassembled WGS sequence"/>
</dbReference>
<name>A0ABV6YK92_UNCEI</name>
<dbReference type="InterPro" id="IPR014710">
    <property type="entry name" value="RmlC-like_jellyroll"/>
</dbReference>
<dbReference type="Gene3D" id="2.60.120.10">
    <property type="entry name" value="Jelly Rolls"/>
    <property type="match status" value="1"/>
</dbReference>
<feature type="domain" description="Cupin type-2" evidence="1">
    <location>
        <begin position="38"/>
        <end position="96"/>
    </location>
</feature>
<proteinExistence type="predicted"/>
<dbReference type="PANTHER" id="PTHR36114">
    <property type="entry name" value="16.7 KDA PROTEIN IN WHIE LOCUS"/>
    <property type="match status" value="1"/>
</dbReference>
<reference evidence="2 3" key="1">
    <citation type="submission" date="2024-09" db="EMBL/GenBank/DDBJ databases">
        <authorList>
            <person name="D'Angelo T."/>
        </authorList>
    </citation>
    <scope>NUCLEOTIDE SEQUENCE [LARGE SCALE GENOMIC DNA]</scope>
    <source>
        <strain evidence="2">SAG AM-320-E07</strain>
    </source>
</reference>
<dbReference type="SUPFAM" id="SSF51182">
    <property type="entry name" value="RmlC-like cupins"/>
    <property type="match status" value="1"/>
</dbReference>